<dbReference type="EMBL" id="CAFZ01000308">
    <property type="protein sequence ID" value="CCA74389.1"/>
    <property type="molecule type" value="Genomic_DNA"/>
</dbReference>
<dbReference type="Proteomes" id="UP000007148">
    <property type="component" value="Unassembled WGS sequence"/>
</dbReference>
<dbReference type="InParanoid" id="G4TSU2"/>
<name>G4TSU2_SERID</name>
<feature type="region of interest" description="Disordered" evidence="1">
    <location>
        <begin position="1"/>
        <end position="50"/>
    </location>
</feature>
<feature type="region of interest" description="Disordered" evidence="1">
    <location>
        <begin position="72"/>
        <end position="145"/>
    </location>
</feature>
<reference evidence="2 3" key="1">
    <citation type="journal article" date="2011" name="PLoS Pathog.">
        <title>Endophytic Life Strategies Decoded by Genome and Transcriptome Analyses of the Mutualistic Root Symbiont Piriformospora indica.</title>
        <authorList>
            <person name="Zuccaro A."/>
            <person name="Lahrmann U."/>
            <person name="Guldener U."/>
            <person name="Langen G."/>
            <person name="Pfiffi S."/>
            <person name="Biedenkopf D."/>
            <person name="Wong P."/>
            <person name="Samans B."/>
            <person name="Grimm C."/>
            <person name="Basiewicz M."/>
            <person name="Murat C."/>
            <person name="Martin F."/>
            <person name="Kogel K.H."/>
        </authorList>
    </citation>
    <scope>NUCLEOTIDE SEQUENCE [LARGE SCALE GENOMIC DNA]</scope>
    <source>
        <strain evidence="2 3">DSM 11827</strain>
    </source>
</reference>
<proteinExistence type="predicted"/>
<dbReference type="HOGENOM" id="CLU_1787566_0_0_1"/>
<feature type="compositionally biased region" description="Acidic residues" evidence="1">
    <location>
        <begin position="1"/>
        <end position="20"/>
    </location>
</feature>
<sequence length="145" mass="15941">MDEGDNDQGDDEDDDEDDDDTAKRLGSRLCGPKSNSCRWKTSDFPRLSSRLEKRLQLEPVYRRAKRRTVCTPRHRLGAEVSPNGVERAHSNSSASTTAGQAIQSHSQGVLYHDEGQVTGHGRSHSHGGVMPTQKSVSVGGRGHEY</sequence>
<organism evidence="2 3">
    <name type="scientific">Serendipita indica (strain DSM 11827)</name>
    <name type="common">Root endophyte fungus</name>
    <name type="synonym">Piriformospora indica</name>
    <dbReference type="NCBI Taxonomy" id="1109443"/>
    <lineage>
        <taxon>Eukaryota</taxon>
        <taxon>Fungi</taxon>
        <taxon>Dikarya</taxon>
        <taxon>Basidiomycota</taxon>
        <taxon>Agaricomycotina</taxon>
        <taxon>Agaricomycetes</taxon>
        <taxon>Sebacinales</taxon>
        <taxon>Serendipitaceae</taxon>
        <taxon>Serendipita</taxon>
    </lineage>
</organism>
<feature type="compositionally biased region" description="Polar residues" evidence="1">
    <location>
        <begin position="90"/>
        <end position="107"/>
    </location>
</feature>
<protein>
    <submittedName>
        <fullName evidence="2">Uncharacterized protein</fullName>
    </submittedName>
</protein>
<gene>
    <name evidence="2" type="ORF">PIIN_08341</name>
</gene>
<accession>G4TSU2</accession>
<dbReference type="AlphaFoldDB" id="G4TSU2"/>
<evidence type="ECO:0000313" key="2">
    <source>
        <dbReference type="EMBL" id="CCA74389.1"/>
    </source>
</evidence>
<evidence type="ECO:0000313" key="3">
    <source>
        <dbReference type="Proteomes" id="UP000007148"/>
    </source>
</evidence>
<evidence type="ECO:0000256" key="1">
    <source>
        <dbReference type="SAM" id="MobiDB-lite"/>
    </source>
</evidence>
<keyword evidence="3" id="KW-1185">Reference proteome</keyword>
<comment type="caution">
    <text evidence="2">The sequence shown here is derived from an EMBL/GenBank/DDBJ whole genome shotgun (WGS) entry which is preliminary data.</text>
</comment>